<dbReference type="Gene3D" id="1.10.472.80">
    <property type="entry name" value="Ypt/Rab-GAP domain of gyp1p, domain 3"/>
    <property type="match status" value="1"/>
</dbReference>
<evidence type="ECO:0000259" key="2">
    <source>
        <dbReference type="PROSITE" id="PS50086"/>
    </source>
</evidence>
<dbReference type="EMBL" id="FN649760">
    <property type="protein sequence ID" value="CBJ31828.1"/>
    <property type="molecule type" value="Genomic_DNA"/>
</dbReference>
<organism evidence="3 4">
    <name type="scientific">Ectocarpus siliculosus</name>
    <name type="common">Brown alga</name>
    <name type="synonym">Conferva siliculosa</name>
    <dbReference type="NCBI Taxonomy" id="2880"/>
    <lineage>
        <taxon>Eukaryota</taxon>
        <taxon>Sar</taxon>
        <taxon>Stramenopiles</taxon>
        <taxon>Ochrophyta</taxon>
        <taxon>PX clade</taxon>
        <taxon>Phaeophyceae</taxon>
        <taxon>Ectocarpales</taxon>
        <taxon>Ectocarpaceae</taxon>
        <taxon>Ectocarpus</taxon>
    </lineage>
</organism>
<dbReference type="PROSITE" id="PS50086">
    <property type="entry name" value="TBC_RABGAP"/>
    <property type="match status" value="1"/>
</dbReference>
<feature type="region of interest" description="Disordered" evidence="1">
    <location>
        <begin position="1"/>
        <end position="197"/>
    </location>
</feature>
<dbReference type="OrthoDB" id="10263206at2759"/>
<feature type="compositionally biased region" description="Low complexity" evidence="1">
    <location>
        <begin position="63"/>
        <end position="74"/>
    </location>
</feature>
<dbReference type="Proteomes" id="UP000002630">
    <property type="component" value="Unassembled WGS sequence"/>
</dbReference>
<evidence type="ECO:0000313" key="3">
    <source>
        <dbReference type="EMBL" id="CBJ31828.1"/>
    </source>
</evidence>
<feature type="compositionally biased region" description="Low complexity" evidence="1">
    <location>
        <begin position="85"/>
        <end position="109"/>
    </location>
</feature>
<dbReference type="InParanoid" id="D7FV22"/>
<dbReference type="GO" id="GO:0005096">
    <property type="term" value="F:GTPase activator activity"/>
    <property type="evidence" value="ECO:0007669"/>
    <property type="project" value="TreeGrafter"/>
</dbReference>
<feature type="compositionally biased region" description="Polar residues" evidence="1">
    <location>
        <begin position="539"/>
        <end position="551"/>
    </location>
</feature>
<proteinExistence type="predicted"/>
<dbReference type="SMART" id="SM00164">
    <property type="entry name" value="TBC"/>
    <property type="match status" value="1"/>
</dbReference>
<reference evidence="3 4" key="1">
    <citation type="journal article" date="2010" name="Nature">
        <title>The Ectocarpus genome and the independent evolution of multicellularity in brown algae.</title>
        <authorList>
            <person name="Cock J.M."/>
            <person name="Sterck L."/>
            <person name="Rouze P."/>
            <person name="Scornet D."/>
            <person name="Allen A.E."/>
            <person name="Amoutzias G."/>
            <person name="Anthouard V."/>
            <person name="Artiguenave F."/>
            <person name="Aury J.M."/>
            <person name="Badger J.H."/>
            <person name="Beszteri B."/>
            <person name="Billiau K."/>
            <person name="Bonnet E."/>
            <person name="Bothwell J.H."/>
            <person name="Bowler C."/>
            <person name="Boyen C."/>
            <person name="Brownlee C."/>
            <person name="Carrano C.J."/>
            <person name="Charrier B."/>
            <person name="Cho G.Y."/>
            <person name="Coelho S.M."/>
            <person name="Collen J."/>
            <person name="Corre E."/>
            <person name="Da Silva C."/>
            <person name="Delage L."/>
            <person name="Delaroque N."/>
            <person name="Dittami S.M."/>
            <person name="Doulbeau S."/>
            <person name="Elias M."/>
            <person name="Farnham G."/>
            <person name="Gachon C.M."/>
            <person name="Gschloessl B."/>
            <person name="Heesch S."/>
            <person name="Jabbari K."/>
            <person name="Jubin C."/>
            <person name="Kawai H."/>
            <person name="Kimura K."/>
            <person name="Kloareg B."/>
            <person name="Kupper F.C."/>
            <person name="Lang D."/>
            <person name="Le Bail A."/>
            <person name="Leblanc C."/>
            <person name="Lerouge P."/>
            <person name="Lohr M."/>
            <person name="Lopez P.J."/>
            <person name="Martens C."/>
            <person name="Maumus F."/>
            <person name="Michel G."/>
            <person name="Miranda-Saavedra D."/>
            <person name="Morales J."/>
            <person name="Moreau H."/>
            <person name="Motomura T."/>
            <person name="Nagasato C."/>
            <person name="Napoli C.A."/>
            <person name="Nelson D.R."/>
            <person name="Nyvall-Collen P."/>
            <person name="Peters A.F."/>
            <person name="Pommier C."/>
            <person name="Potin P."/>
            <person name="Poulain J."/>
            <person name="Quesneville H."/>
            <person name="Read B."/>
            <person name="Rensing S.A."/>
            <person name="Ritter A."/>
            <person name="Rousvoal S."/>
            <person name="Samanta M."/>
            <person name="Samson G."/>
            <person name="Schroeder D.C."/>
            <person name="Segurens B."/>
            <person name="Strittmatter M."/>
            <person name="Tonon T."/>
            <person name="Tregear J.W."/>
            <person name="Valentin K."/>
            <person name="von Dassow P."/>
            <person name="Yamagishi T."/>
            <person name="Van de Peer Y."/>
            <person name="Wincker P."/>
        </authorList>
    </citation>
    <scope>NUCLEOTIDE SEQUENCE [LARGE SCALE GENOMIC DNA]</scope>
    <source>
        <strain evidence="4">Ec32 / CCAP1310/4</strain>
    </source>
</reference>
<dbReference type="PANTHER" id="PTHR22957:SF27">
    <property type="entry name" value="TBC1 DOMAIN FAMILY MEMBER 13"/>
    <property type="match status" value="1"/>
</dbReference>
<protein>
    <recommendedName>
        <fullName evidence="2">Rab-GAP TBC domain-containing protein</fullName>
    </recommendedName>
</protein>
<dbReference type="InterPro" id="IPR035969">
    <property type="entry name" value="Rab-GAP_TBC_sf"/>
</dbReference>
<dbReference type="AlphaFoldDB" id="D7FV22"/>
<dbReference type="Pfam" id="PF00566">
    <property type="entry name" value="RabGAP-TBC"/>
    <property type="match status" value="1"/>
</dbReference>
<feature type="compositionally biased region" description="Basic and acidic residues" evidence="1">
    <location>
        <begin position="552"/>
        <end position="561"/>
    </location>
</feature>
<feature type="compositionally biased region" description="Low complexity" evidence="1">
    <location>
        <begin position="171"/>
        <end position="180"/>
    </location>
</feature>
<dbReference type="eggNOG" id="KOG4567">
    <property type="taxonomic scope" value="Eukaryota"/>
</dbReference>
<gene>
    <name evidence="3" type="ORF">Esi_0286_0020</name>
</gene>
<dbReference type="PANTHER" id="PTHR22957">
    <property type="entry name" value="TBC1 DOMAIN FAMILY MEMBER GTPASE-ACTIVATING PROTEIN"/>
    <property type="match status" value="1"/>
</dbReference>
<name>D7FV22_ECTSI</name>
<dbReference type="SUPFAM" id="SSF47923">
    <property type="entry name" value="Ypt/Rab-GAP domain of gyp1p"/>
    <property type="match status" value="2"/>
</dbReference>
<evidence type="ECO:0000256" key="1">
    <source>
        <dbReference type="SAM" id="MobiDB-lite"/>
    </source>
</evidence>
<sequence>MQESRQWPKWRRSPPPTPVDGIDGIPLADIRPRGAVGNGTLVTAHPAPRDPHPPPAEGGGRGPTPASITTASSTNGQNDAETDRLPSALSSPSSSSSCSSSSASKGLSPTPSPSPHQSDRNNSYYPSNDDGMPLSTMAKKPPPPPPTPQDEDLQPVPPALGAISVDRPQTESEQQPQSQPMRWRQSMDQGRSFGLGGGVGAPAAAAASKTGEYMRGMAAEARAWSARALSGAASVDNSGSSWTRGDPVDPVTMLLPDSAFGERVGGPSGRGPLLRRLQTTVYGMLDDFVVVTISRPGPLYVRLKPDSRGLVIVNNFDVVPDDPHTSCPRLGPLESVGTVIPGDALASVNREVLLGRPFSECVRCIKEASSSATAARPCVLCFRRADPECLGANLGSPPRKLEQEKFRSLERLLEGGEGGVMDEAKLRGITSTGVPDHGGLRPVLWRILLRCLPPNRPQWSAHLETQRVLYARFVDDLVLKPAKIVTQGGADSRSEETSTAVQATTSANRDGDKASSAAERLVDASSGRGVPHSHGKSGGSNEEASSCTTLEKSPRGGKGGDDPVLEGQNSEQDVAKVEVIEQNRIPSATKPSLQPGVSEHFPGELCLNRKLTKGPVDDDPLSNKDTSEWAALWSDKELMQAIDQDVVRTMPDLAFYACRSIEDNDSDMVGSSASGEGGSGDSSEGERRRRGQERREALARILFVHAKLNPAESYTQGMNEIVATLYFVLASDENEEWNRHCEADTFFCFTNLMSEIRDVFLASMDESESGLHGKMEAFSRTLRQHDPELAEHMVSLALDPRYFALRWFTTLLSREFDLPDTIRLWDSLFAAQDRSTFLVFVFVTLMLAQRETLLAGDFASNLQLLQAYPPTDVPEILAQSEALRLFSARGDAARAGGLAEQRAKEAADGAKQAAEQCLGTVMA</sequence>
<dbReference type="GO" id="GO:0006886">
    <property type="term" value="P:intracellular protein transport"/>
    <property type="evidence" value="ECO:0007669"/>
    <property type="project" value="TreeGrafter"/>
</dbReference>
<feature type="domain" description="Rab-GAP TBC" evidence="2">
    <location>
        <begin position="623"/>
        <end position="832"/>
    </location>
</feature>
<feature type="compositionally biased region" description="Polar residues" evidence="1">
    <location>
        <begin position="497"/>
        <end position="508"/>
    </location>
</feature>
<feature type="region of interest" description="Disordered" evidence="1">
    <location>
        <begin position="666"/>
        <end position="691"/>
    </location>
</feature>
<feature type="region of interest" description="Disordered" evidence="1">
    <location>
        <begin position="486"/>
        <end position="570"/>
    </location>
</feature>
<dbReference type="Gene3D" id="1.10.8.270">
    <property type="entry name" value="putative rabgap domain of human tbc1 domain family member 14 like domains"/>
    <property type="match status" value="1"/>
</dbReference>
<evidence type="ECO:0000313" key="4">
    <source>
        <dbReference type="Proteomes" id="UP000002630"/>
    </source>
</evidence>
<keyword evidence="4" id="KW-1185">Reference proteome</keyword>
<dbReference type="InterPro" id="IPR000195">
    <property type="entry name" value="Rab-GAP-TBC_dom"/>
</dbReference>
<accession>D7FV22</accession>